<gene>
    <name evidence="2" type="ORF">GRI72_07520</name>
</gene>
<feature type="domain" description="Carboxymuconolactone decarboxylase-like" evidence="1">
    <location>
        <begin position="35"/>
        <end position="102"/>
    </location>
</feature>
<comment type="caution">
    <text evidence="2">The sequence shown here is derived from an EMBL/GenBank/DDBJ whole genome shotgun (WGS) entry which is preliminary data.</text>
</comment>
<dbReference type="EMBL" id="WTYO01000003">
    <property type="protein sequence ID" value="MXO68673.1"/>
    <property type="molecule type" value="Genomic_DNA"/>
</dbReference>
<name>A0ABW9UW54_9SPHN</name>
<evidence type="ECO:0000313" key="3">
    <source>
        <dbReference type="Proteomes" id="UP000444401"/>
    </source>
</evidence>
<dbReference type="PANTHER" id="PTHR34846">
    <property type="entry name" value="4-CARBOXYMUCONOLACTONE DECARBOXYLASE FAMILY PROTEIN (AFU_ORTHOLOGUE AFUA_6G11590)"/>
    <property type="match status" value="1"/>
</dbReference>
<dbReference type="RefSeq" id="WP_160733301.1">
    <property type="nucleotide sequence ID" value="NZ_WTYO01000003.1"/>
</dbReference>
<dbReference type="InterPro" id="IPR003779">
    <property type="entry name" value="CMD-like"/>
</dbReference>
<keyword evidence="3" id="KW-1185">Reference proteome</keyword>
<protein>
    <submittedName>
        <fullName evidence="2">Carboxymuconolactone decarboxylase family protein</fullName>
    </submittedName>
</protein>
<accession>A0ABW9UW54</accession>
<dbReference type="SUPFAM" id="SSF69118">
    <property type="entry name" value="AhpD-like"/>
    <property type="match status" value="1"/>
</dbReference>
<dbReference type="InterPro" id="IPR004675">
    <property type="entry name" value="AhpD_core"/>
</dbReference>
<organism evidence="2 3">
    <name type="scientific">Pelagerythrobacter marinus</name>
    <dbReference type="NCBI Taxonomy" id="538382"/>
    <lineage>
        <taxon>Bacteria</taxon>
        <taxon>Pseudomonadati</taxon>
        <taxon>Pseudomonadota</taxon>
        <taxon>Alphaproteobacteria</taxon>
        <taxon>Sphingomonadales</taxon>
        <taxon>Erythrobacteraceae</taxon>
        <taxon>Pelagerythrobacter</taxon>
    </lineage>
</organism>
<dbReference type="PANTHER" id="PTHR34846:SF10">
    <property type="entry name" value="CYTOPLASMIC PROTEIN"/>
    <property type="match status" value="1"/>
</dbReference>
<dbReference type="Gene3D" id="1.20.1290.10">
    <property type="entry name" value="AhpD-like"/>
    <property type="match status" value="1"/>
</dbReference>
<evidence type="ECO:0000259" key="1">
    <source>
        <dbReference type="Pfam" id="PF02627"/>
    </source>
</evidence>
<dbReference type="InterPro" id="IPR029032">
    <property type="entry name" value="AhpD-like"/>
</dbReference>
<dbReference type="Pfam" id="PF02627">
    <property type="entry name" value="CMD"/>
    <property type="match status" value="1"/>
</dbReference>
<dbReference type="Proteomes" id="UP000444401">
    <property type="component" value="Unassembled WGS sequence"/>
</dbReference>
<reference evidence="2 3" key="1">
    <citation type="submission" date="2019-12" db="EMBL/GenBank/DDBJ databases">
        <title>Genomic-based taxomic classification of the family Erythrobacteraceae.</title>
        <authorList>
            <person name="Xu L."/>
        </authorList>
    </citation>
    <scope>NUCLEOTIDE SEQUENCE [LARGE SCALE GENOMIC DNA]</scope>
    <source>
        <strain evidence="2 3">H32</strain>
    </source>
</reference>
<proteinExistence type="predicted"/>
<evidence type="ECO:0000313" key="2">
    <source>
        <dbReference type="EMBL" id="MXO68673.1"/>
    </source>
</evidence>
<sequence>MNERMPEFENRRFDPDLTPFHGLAKQMAGAFGYTADLAIDRELAQLLRLRVAQVNTCSYCLILHSKAAREHGIEDARIDNLTSWWESDLYSPAEQAALAYCEALTDGRPRDFDVAHRRAREIFTDREIAEIAAVTINMNVWTRLKLAQGATPVFVD</sequence>
<dbReference type="NCBIfam" id="TIGR00778">
    <property type="entry name" value="ahpD_dom"/>
    <property type="match status" value="1"/>
</dbReference>